<feature type="region of interest" description="Disordered" evidence="1">
    <location>
        <begin position="453"/>
        <end position="472"/>
    </location>
</feature>
<dbReference type="PANTHER" id="PTHR33240">
    <property type="entry name" value="OS08G0508500 PROTEIN"/>
    <property type="match status" value="1"/>
</dbReference>
<sequence>MAGSGSQQASPPHAESVNISQPNGLPNLEQENHVDNQREGSSRTIHVGKSGYRRKSHLVQEHADEQDMQHKIDDLKKKLRRAQRNRIPSNSDTSSNDEEEDSYSNSSETPPSESYSYDEEQSRKRKRKSSSRRGVGTKNMKKALTQISKSPFTRGIERARLPRRFHQPTFSMYNGRTDPVEHVSQFRQKMAVYSQDEALLCRVFPSSLGPMPMRWFDGLKTNSIGSFKKLTQSFCSRFVTCSRVPQPLDSLLSMTMREGESVRSYAERYWEMFNEIDGDFDEVAIRTFKVGLPSEHGLRKSLTGKPVTSLQQLMDRVDKYKRIEDDQQQQQQGKGKAKFVPQERRDFRPDRYNSNRPRKDYAEQQASSNSQIVGAVFREPVHQVLEKIKNEPFFKWPNKMMGNPEKRNRNLYCQYHKDHGHTTEDCRSLWDHLDQLVQEGRLKQLLHHSNSLGSLTETRSERGNPPRPSLGTINVIFAAPGRTGSYPSRIMSVTRPYPEDDSQESKRAKSSRSLVMGFSDEDKIGTVQPHDDALVITLRIGGYDVKRVMVDQGSAAEIMYPDLFKGLNLRAEDLTPYNSPLVSFEGRTIIPRGQVRLPVQAGAEIVEVDFIVVDAYSPYTAIVARPWLHTLGAVSSTLHQKIKYPSGGKIEEILGDQTMARQCMIAAIRHEPEGESEAEREKL</sequence>
<organism evidence="3 4">
    <name type="scientific">Quercus rubra</name>
    <name type="common">Northern red oak</name>
    <name type="synonym">Quercus borealis</name>
    <dbReference type="NCBI Taxonomy" id="3512"/>
    <lineage>
        <taxon>Eukaryota</taxon>
        <taxon>Viridiplantae</taxon>
        <taxon>Streptophyta</taxon>
        <taxon>Embryophyta</taxon>
        <taxon>Tracheophyta</taxon>
        <taxon>Spermatophyta</taxon>
        <taxon>Magnoliopsida</taxon>
        <taxon>eudicotyledons</taxon>
        <taxon>Gunneridae</taxon>
        <taxon>Pentapetalae</taxon>
        <taxon>rosids</taxon>
        <taxon>fabids</taxon>
        <taxon>Fagales</taxon>
        <taxon>Fagaceae</taxon>
        <taxon>Quercus</taxon>
    </lineage>
</organism>
<accession>A0AAN7HXL8</accession>
<dbReference type="Proteomes" id="UP001324115">
    <property type="component" value="Unassembled WGS sequence"/>
</dbReference>
<evidence type="ECO:0000256" key="1">
    <source>
        <dbReference type="SAM" id="MobiDB-lite"/>
    </source>
</evidence>
<dbReference type="CDD" id="cd00303">
    <property type="entry name" value="retropepsin_like"/>
    <property type="match status" value="1"/>
</dbReference>
<feature type="compositionally biased region" description="Low complexity" evidence="1">
    <location>
        <begin position="103"/>
        <end position="115"/>
    </location>
</feature>
<proteinExistence type="predicted"/>
<evidence type="ECO:0000313" key="4">
    <source>
        <dbReference type="Proteomes" id="UP001324115"/>
    </source>
</evidence>
<keyword evidence="4" id="KW-1185">Reference proteome</keyword>
<feature type="compositionally biased region" description="Basic and acidic residues" evidence="1">
    <location>
        <begin position="30"/>
        <end position="41"/>
    </location>
</feature>
<comment type="caution">
    <text evidence="3">The sequence shown here is derived from an EMBL/GenBank/DDBJ whole genome shotgun (WGS) entry which is preliminary data.</text>
</comment>
<feature type="region of interest" description="Disordered" evidence="1">
    <location>
        <begin position="487"/>
        <end position="513"/>
    </location>
</feature>
<feature type="compositionally biased region" description="Basic and acidic residues" evidence="1">
    <location>
        <begin position="58"/>
        <end position="76"/>
    </location>
</feature>
<dbReference type="InterPro" id="IPR021109">
    <property type="entry name" value="Peptidase_aspartic_dom_sf"/>
</dbReference>
<dbReference type="Gene3D" id="2.40.70.10">
    <property type="entry name" value="Acid Proteases"/>
    <property type="match status" value="1"/>
</dbReference>
<dbReference type="Pfam" id="PF03732">
    <property type="entry name" value="Retrotrans_gag"/>
    <property type="match status" value="1"/>
</dbReference>
<dbReference type="AlphaFoldDB" id="A0AAN7HXL8"/>
<dbReference type="InterPro" id="IPR005162">
    <property type="entry name" value="Retrotrans_gag_dom"/>
</dbReference>
<evidence type="ECO:0000313" key="3">
    <source>
        <dbReference type="EMBL" id="KAK4539044.1"/>
    </source>
</evidence>
<feature type="region of interest" description="Disordered" evidence="1">
    <location>
        <begin position="1"/>
        <end position="141"/>
    </location>
</feature>
<feature type="region of interest" description="Disordered" evidence="1">
    <location>
        <begin position="325"/>
        <end position="368"/>
    </location>
</feature>
<protein>
    <recommendedName>
        <fullName evidence="2">Retrotransposon gag domain-containing protein</fullName>
    </recommendedName>
</protein>
<dbReference type="PANTHER" id="PTHR33240:SF15">
    <property type="entry name" value="GAG-PRO-LIKE PROTEIN"/>
    <property type="match status" value="1"/>
</dbReference>
<feature type="domain" description="Retrotransposon gag" evidence="2">
    <location>
        <begin position="203"/>
        <end position="292"/>
    </location>
</feature>
<name>A0AAN7HXL8_QUERU</name>
<reference evidence="3 4" key="1">
    <citation type="journal article" date="2023" name="G3 (Bethesda)">
        <title>A haplotype-resolved chromosome-scale genome for Quercus rubra L. provides insights into the genetics of adaptive traits for red oak species.</title>
        <authorList>
            <person name="Kapoor B."/>
            <person name="Jenkins J."/>
            <person name="Schmutz J."/>
            <person name="Zhebentyayeva T."/>
            <person name="Kuelheim C."/>
            <person name="Coggeshall M."/>
            <person name="Heim C."/>
            <person name="Lasky J.R."/>
            <person name="Leites L."/>
            <person name="Islam-Faridi N."/>
            <person name="Romero-Severson J."/>
            <person name="DeLeo V.L."/>
            <person name="Lucas S.M."/>
            <person name="Lazic D."/>
            <person name="Gailing O."/>
            <person name="Carlson J."/>
            <person name="Staton M."/>
        </authorList>
    </citation>
    <scope>NUCLEOTIDE SEQUENCE [LARGE SCALE GENOMIC DNA]</scope>
    <source>
        <strain evidence="3">Pseudo-F2</strain>
    </source>
</reference>
<feature type="compositionally biased region" description="Basic and acidic residues" evidence="1">
    <location>
        <begin position="341"/>
        <end position="362"/>
    </location>
</feature>
<feature type="compositionally biased region" description="Polar residues" evidence="1">
    <location>
        <begin position="1"/>
        <end position="10"/>
    </location>
</feature>
<evidence type="ECO:0000259" key="2">
    <source>
        <dbReference type="Pfam" id="PF03732"/>
    </source>
</evidence>
<gene>
    <name evidence="3" type="ORF">RGQ29_032022</name>
</gene>
<dbReference type="EMBL" id="JAXUIC010000583">
    <property type="protein sequence ID" value="KAK4539044.1"/>
    <property type="molecule type" value="Genomic_DNA"/>
</dbReference>